<proteinExistence type="evidence at transcript level"/>
<keyword evidence="1" id="KW-0732">Signal</keyword>
<feature type="chain" id="PRO_5004734039" evidence="1">
    <location>
        <begin position="20"/>
        <end position="73"/>
    </location>
</feature>
<dbReference type="AlphaFoldDB" id="V5GL62"/>
<feature type="signal peptide" evidence="1">
    <location>
        <begin position="1"/>
        <end position="19"/>
    </location>
</feature>
<reference evidence="2" key="1">
    <citation type="journal article" date="2015" name="Sci. Rep.">
        <title>Tissue- and time-dependent transcription in Ixodes ricinus salivary glands and midguts when blood feeding on the vertebrate host.</title>
        <authorList>
            <person name="Kotsyfakis M."/>
            <person name="Schwarz A."/>
            <person name="Erhart J."/>
            <person name="Ribeiro J.M."/>
        </authorList>
    </citation>
    <scope>NUCLEOTIDE SEQUENCE</scope>
    <source>
        <tissue evidence="2">Salivary gland and midgut</tissue>
    </source>
</reference>
<dbReference type="EMBL" id="GANP01013423">
    <property type="protein sequence ID" value="JAB71045.1"/>
    <property type="molecule type" value="mRNA"/>
</dbReference>
<organism evidence="2">
    <name type="scientific">Ixodes ricinus</name>
    <name type="common">Common tick</name>
    <name type="synonym">Acarus ricinus</name>
    <dbReference type="NCBI Taxonomy" id="34613"/>
    <lineage>
        <taxon>Eukaryota</taxon>
        <taxon>Metazoa</taxon>
        <taxon>Ecdysozoa</taxon>
        <taxon>Arthropoda</taxon>
        <taxon>Chelicerata</taxon>
        <taxon>Arachnida</taxon>
        <taxon>Acari</taxon>
        <taxon>Parasitiformes</taxon>
        <taxon>Ixodida</taxon>
        <taxon>Ixodoidea</taxon>
        <taxon>Ixodidae</taxon>
        <taxon>Ixodinae</taxon>
        <taxon>Ixodes</taxon>
    </lineage>
</organism>
<evidence type="ECO:0000256" key="1">
    <source>
        <dbReference type="SAM" id="SignalP"/>
    </source>
</evidence>
<name>V5GL62_IXORI</name>
<protein>
    <submittedName>
        <fullName evidence="2">Putative secreted protein</fullName>
    </submittedName>
</protein>
<sequence length="73" mass="8206">MKATIAVLCFIAAIAYSVGRLSEQQCRSPVPSSLCAPNAKPRKVWFFSNFTSKCESNDELWRRYKSTLKGKTS</sequence>
<evidence type="ECO:0000313" key="2">
    <source>
        <dbReference type="EMBL" id="JAB71045.1"/>
    </source>
</evidence>
<accession>V5GL62</accession>